<evidence type="ECO:0000256" key="2">
    <source>
        <dbReference type="ARBA" id="ARBA00002204"/>
    </source>
</evidence>
<dbReference type="PANTHER" id="PTHR31118:SF32">
    <property type="entry name" value="KYNURENINE FORMAMIDASE"/>
    <property type="match status" value="1"/>
</dbReference>
<evidence type="ECO:0000256" key="1">
    <source>
        <dbReference type="ARBA" id="ARBA00001947"/>
    </source>
</evidence>
<evidence type="ECO:0000256" key="10">
    <source>
        <dbReference type="ARBA" id="ARBA00023079"/>
    </source>
</evidence>
<comment type="catalytic activity">
    <reaction evidence="11">
        <text>N-formyl-L-kynurenine + H2O = L-kynurenine + formate + H(+)</text>
        <dbReference type="Rhea" id="RHEA:13009"/>
        <dbReference type="ChEBI" id="CHEBI:15377"/>
        <dbReference type="ChEBI" id="CHEBI:15378"/>
        <dbReference type="ChEBI" id="CHEBI:15740"/>
        <dbReference type="ChEBI" id="CHEBI:57959"/>
        <dbReference type="ChEBI" id="CHEBI:58629"/>
        <dbReference type="EC" id="3.5.1.9"/>
    </reaction>
</comment>
<evidence type="ECO:0000256" key="6">
    <source>
        <dbReference type="ARBA" id="ARBA00014889"/>
    </source>
</evidence>
<keyword evidence="8 12" id="KW-0378">Hydrolase</keyword>
<evidence type="ECO:0000256" key="7">
    <source>
        <dbReference type="ARBA" id="ARBA00022723"/>
    </source>
</evidence>
<dbReference type="EMBL" id="VSSQ01021982">
    <property type="protein sequence ID" value="MPM67958.1"/>
    <property type="molecule type" value="Genomic_DNA"/>
</dbReference>
<dbReference type="NCBIfam" id="TIGR03035">
    <property type="entry name" value="trp_arylform"/>
    <property type="match status" value="1"/>
</dbReference>
<comment type="cofactor">
    <cofactor evidence="1">
        <name>Zn(2+)</name>
        <dbReference type="ChEBI" id="CHEBI:29105"/>
    </cofactor>
</comment>
<evidence type="ECO:0000256" key="9">
    <source>
        <dbReference type="ARBA" id="ARBA00022833"/>
    </source>
</evidence>
<evidence type="ECO:0000256" key="8">
    <source>
        <dbReference type="ARBA" id="ARBA00022801"/>
    </source>
</evidence>
<dbReference type="Gene3D" id="3.50.30.50">
    <property type="entry name" value="Putative cyclase"/>
    <property type="match status" value="1"/>
</dbReference>
<dbReference type="EC" id="3.5.1.9" evidence="5"/>
<keyword evidence="10" id="KW-0823">Tryptophan catabolism</keyword>
<name>A0A645BS98_9ZZZZ</name>
<reference evidence="12" key="1">
    <citation type="submission" date="2019-08" db="EMBL/GenBank/DDBJ databases">
        <authorList>
            <person name="Kucharzyk K."/>
            <person name="Murdoch R.W."/>
            <person name="Higgins S."/>
            <person name="Loffler F."/>
        </authorList>
    </citation>
    <scope>NUCLEOTIDE SEQUENCE</scope>
</reference>
<evidence type="ECO:0000256" key="11">
    <source>
        <dbReference type="ARBA" id="ARBA00048496"/>
    </source>
</evidence>
<keyword evidence="7" id="KW-0479">Metal-binding</keyword>
<dbReference type="InterPro" id="IPR037175">
    <property type="entry name" value="KFase_sf"/>
</dbReference>
<evidence type="ECO:0000256" key="5">
    <source>
        <dbReference type="ARBA" id="ARBA00012930"/>
    </source>
</evidence>
<proteinExistence type="inferred from homology"/>
<dbReference type="GO" id="GO:0004061">
    <property type="term" value="F:arylformamidase activity"/>
    <property type="evidence" value="ECO:0007669"/>
    <property type="project" value="UniProtKB-EC"/>
</dbReference>
<comment type="pathway">
    <text evidence="3">Amino-acid degradation.</text>
</comment>
<dbReference type="GO" id="GO:0046872">
    <property type="term" value="F:metal ion binding"/>
    <property type="evidence" value="ECO:0007669"/>
    <property type="project" value="UniProtKB-KW"/>
</dbReference>
<organism evidence="12">
    <name type="scientific">bioreactor metagenome</name>
    <dbReference type="NCBI Taxonomy" id="1076179"/>
    <lineage>
        <taxon>unclassified sequences</taxon>
        <taxon>metagenomes</taxon>
        <taxon>ecological metagenomes</taxon>
    </lineage>
</organism>
<gene>
    <name evidence="12" type="primary">kynB_12</name>
    <name evidence="12" type="ORF">SDC9_114883</name>
</gene>
<evidence type="ECO:0000256" key="4">
    <source>
        <dbReference type="ARBA" id="ARBA00011738"/>
    </source>
</evidence>
<dbReference type="InterPro" id="IPR007325">
    <property type="entry name" value="KFase/CYL"/>
</dbReference>
<dbReference type="GO" id="GO:0019441">
    <property type="term" value="P:L-tryptophan catabolic process to kynurenine"/>
    <property type="evidence" value="ECO:0007669"/>
    <property type="project" value="InterPro"/>
</dbReference>
<dbReference type="FunFam" id="3.50.30.50:FF:000001">
    <property type="entry name" value="Kynurenine formamidase"/>
    <property type="match status" value="1"/>
</dbReference>
<comment type="caution">
    <text evidence="12">The sequence shown here is derived from an EMBL/GenBank/DDBJ whole genome shotgun (WGS) entry which is preliminary data.</text>
</comment>
<keyword evidence="9" id="KW-0862">Zinc</keyword>
<sequence>MRANAHVAVMAWRRWTIHSRPERLIMEDEAHHERTSAAMSHISTASTPRLWDISAPVHAASPVFPGDTAYTQQWSATLSPECPVNVASITLSPHVGTHADAPLHYDNAGATAGHVPLDAYIGPCRVIHAIGCGPLIRWEHIAHALDDLPARVLVRTYQRMPVDRWDDNLTAYAPDTVECLADLGVKLIGIDTASIDSASSKTLDSHQVIRRRDMRVLENLVLDDVPEGDYELIALPLKLTTADASPVRAVLRELRFR</sequence>
<dbReference type="Pfam" id="PF04199">
    <property type="entry name" value="Cyclase"/>
    <property type="match status" value="1"/>
</dbReference>
<dbReference type="PANTHER" id="PTHR31118">
    <property type="entry name" value="CYCLASE-LIKE PROTEIN 2"/>
    <property type="match status" value="1"/>
</dbReference>
<comment type="subunit">
    <text evidence="4">Homodimer.</text>
</comment>
<evidence type="ECO:0000313" key="12">
    <source>
        <dbReference type="EMBL" id="MPM67958.1"/>
    </source>
</evidence>
<dbReference type="GO" id="GO:0004328">
    <property type="term" value="F:formamidase activity"/>
    <property type="evidence" value="ECO:0007669"/>
    <property type="project" value="InterPro"/>
</dbReference>
<evidence type="ECO:0000256" key="3">
    <source>
        <dbReference type="ARBA" id="ARBA00005023"/>
    </source>
</evidence>
<dbReference type="InterPro" id="IPR017484">
    <property type="entry name" value="Kynurenine_formamidase_bac"/>
</dbReference>
<dbReference type="HAMAP" id="MF_01969">
    <property type="entry name" value="KynB"/>
    <property type="match status" value="1"/>
</dbReference>
<accession>A0A645BS98</accession>
<comment type="function">
    <text evidence="2">Catalyzes the hydrolysis of N-formyl-L-kynurenine to L-kynurenine, the second step in the kynurenine pathway of tryptophan degradation.</text>
</comment>
<dbReference type="AlphaFoldDB" id="A0A645BS98"/>
<dbReference type="SUPFAM" id="SSF102198">
    <property type="entry name" value="Putative cyclase"/>
    <property type="match status" value="1"/>
</dbReference>
<protein>
    <recommendedName>
        <fullName evidence="6">Kynurenine formamidase</fullName>
        <ecNumber evidence="5">3.5.1.9</ecNumber>
    </recommendedName>
</protein>